<dbReference type="PROSITE" id="PS50937">
    <property type="entry name" value="HTH_MERR_2"/>
    <property type="match status" value="1"/>
</dbReference>
<keyword evidence="2" id="KW-0805">Transcription regulation</keyword>
<dbReference type="PANTHER" id="PTHR30204:SF69">
    <property type="entry name" value="MERR-FAMILY TRANSCRIPTIONAL REGULATOR"/>
    <property type="match status" value="1"/>
</dbReference>
<evidence type="ECO:0000256" key="1">
    <source>
        <dbReference type="ARBA" id="ARBA00022491"/>
    </source>
</evidence>
<dbReference type="InterPro" id="IPR047057">
    <property type="entry name" value="MerR_fam"/>
</dbReference>
<dbReference type="GO" id="GO:0003700">
    <property type="term" value="F:DNA-binding transcription factor activity"/>
    <property type="evidence" value="ECO:0007669"/>
    <property type="project" value="InterPro"/>
</dbReference>
<keyword evidence="1" id="KW-0678">Repressor</keyword>
<keyword evidence="4" id="KW-0804">Transcription</keyword>
<evidence type="ECO:0000256" key="4">
    <source>
        <dbReference type="ARBA" id="ARBA00023163"/>
    </source>
</evidence>
<dbReference type="RefSeq" id="WP_368647119.1">
    <property type="nucleotide sequence ID" value="NZ_CP158255.1"/>
</dbReference>
<sequence length="153" mass="17632">MISAGSLESRMIEMPMKIGELARQAGVGVETIRYYQRRGLLRIPPRPPGSYRRYSRDMVDTIVQIRKLRTLGFSLEEIRMLLQGQVEACRDVRVSIERHIGSTGRKLKELTWRLGCLQRALKEIPCEKDRRCCGLVCLTVWAKGPQRPFCRKG</sequence>
<organism evidence="6">
    <name type="scientific">Castellaniella ginsengisoli</name>
    <dbReference type="NCBI Taxonomy" id="546114"/>
    <lineage>
        <taxon>Bacteria</taxon>
        <taxon>Pseudomonadati</taxon>
        <taxon>Pseudomonadota</taxon>
        <taxon>Betaproteobacteria</taxon>
        <taxon>Burkholderiales</taxon>
        <taxon>Alcaligenaceae</taxon>
        <taxon>Castellaniella</taxon>
    </lineage>
</organism>
<protein>
    <submittedName>
        <fullName evidence="6">MerR family transcriptional regulator</fullName>
    </submittedName>
</protein>
<evidence type="ECO:0000259" key="5">
    <source>
        <dbReference type="PROSITE" id="PS50937"/>
    </source>
</evidence>
<name>A0AB39D997_9BURK</name>
<dbReference type="Pfam" id="PF13411">
    <property type="entry name" value="MerR_1"/>
    <property type="match status" value="1"/>
</dbReference>
<accession>A0AB39D997</accession>
<dbReference type="AlphaFoldDB" id="A0AB39D997"/>
<evidence type="ECO:0000313" key="6">
    <source>
        <dbReference type="EMBL" id="XDJ50528.1"/>
    </source>
</evidence>
<dbReference type="EMBL" id="CP158255">
    <property type="protein sequence ID" value="XDJ50528.1"/>
    <property type="molecule type" value="Genomic_DNA"/>
</dbReference>
<dbReference type="SMART" id="SM00422">
    <property type="entry name" value="HTH_MERR"/>
    <property type="match status" value="1"/>
</dbReference>
<dbReference type="PRINTS" id="PR00040">
    <property type="entry name" value="HTHMERR"/>
</dbReference>
<gene>
    <name evidence="6" type="ORF">ABRZ09_01260</name>
</gene>
<evidence type="ECO:0000256" key="3">
    <source>
        <dbReference type="ARBA" id="ARBA00023125"/>
    </source>
</evidence>
<dbReference type="InterPro" id="IPR000551">
    <property type="entry name" value="MerR-type_HTH_dom"/>
</dbReference>
<dbReference type="Gene3D" id="1.10.1660.10">
    <property type="match status" value="1"/>
</dbReference>
<evidence type="ECO:0000256" key="2">
    <source>
        <dbReference type="ARBA" id="ARBA00023015"/>
    </source>
</evidence>
<dbReference type="PANTHER" id="PTHR30204">
    <property type="entry name" value="REDOX-CYCLING DRUG-SENSING TRANSCRIPTIONAL ACTIVATOR SOXR"/>
    <property type="match status" value="1"/>
</dbReference>
<reference evidence="6" key="1">
    <citation type="submission" date="2024-05" db="EMBL/GenBank/DDBJ databases">
        <authorList>
            <person name="Luo Y.-C."/>
            <person name="Nicholds J."/>
            <person name="Mortimer T."/>
            <person name="Maboni G."/>
        </authorList>
    </citation>
    <scope>NUCLEOTIDE SEQUENCE</scope>
    <source>
        <strain evidence="6">151108</strain>
    </source>
</reference>
<dbReference type="GO" id="GO:0003677">
    <property type="term" value="F:DNA binding"/>
    <property type="evidence" value="ECO:0007669"/>
    <property type="project" value="UniProtKB-KW"/>
</dbReference>
<feature type="domain" description="HTH merR-type" evidence="5">
    <location>
        <begin position="15"/>
        <end position="84"/>
    </location>
</feature>
<proteinExistence type="predicted"/>
<dbReference type="SUPFAM" id="SSF46955">
    <property type="entry name" value="Putative DNA-binding domain"/>
    <property type="match status" value="1"/>
</dbReference>
<keyword evidence="3" id="KW-0238">DNA-binding</keyword>
<dbReference type="InterPro" id="IPR009061">
    <property type="entry name" value="DNA-bd_dom_put_sf"/>
</dbReference>